<proteinExistence type="predicted"/>
<dbReference type="Proteomes" id="UP000829398">
    <property type="component" value="Chromosome 6"/>
</dbReference>
<sequence length="811" mass="91812">MIQLFVLLRTEVSMAKELSYTWPNGCTHVPGGSLPSLSSGKSSDAEISTRPQQEININEAEEQNENQGKVMSLEININEAKEQNENQEKVMYLEININEAKEQNENQEKVMVNQDAKNSCRNKRKKSEAWDHFSKRNGLAVCNYCGREFDGSSKKGTTHLKNHFQRCPGKRNGDVDKFIKSVIDAIGLGMNSEHWDPLVLNSKKDDILQVYNKEKEKLRRFLNKLSCRFSLTIEWYANFCLLVIHYINDGWDPMWKVISVQDVRFPYSILLENMKLSCLDWQIDRDICMVITTGDNVISEINSWVCERGSLPFGGQMMAIGGLVEILLTFVENLSSRTCDTVGIRRCFRDVLKSTPLDEHKFGKISAAKVKSMGNKTYGFEQLEIAVGLKEVLCELVNADSNFKSMNLTKEDWQKATVAYEHIKALHDVACSLSESKCKTANAYFPKVCDIYMKLLQWERSEDDRVGKIALEAREIFFNRYWMKYELILVIAAVLDPRFKMDIVQLWYKEIYASAAHTHLEKINDEFNHVYTEYAKGSGKSRSGDASSSMSFKLLDAMGRPCTWSHGVFDDASPKSELDCYLNEPKFPRVEEFDILAWWRVNTPKFPTLARMARDFLAMPISPSATTAYACFSKEAKDIFDTGLDNDLITALVCLKGCYLPRRIGDSRPLPGSLASRSAVAHLFKRGDDVKAAGPSRFHAFSALVPRSLTLTVKALSPSRSRSSSVVTPSKPSVPHAHAHSFTPLVFRPHCSNRHSSLSLTPHGLPGPNLLPSARVLNLHCCSDIWLMAVIFLNSHAHALRVFQLYACLRR</sequence>
<organism evidence="1 2">
    <name type="scientific">Citrus sinensis</name>
    <name type="common">Sweet orange</name>
    <name type="synonym">Citrus aurantium var. sinensis</name>
    <dbReference type="NCBI Taxonomy" id="2711"/>
    <lineage>
        <taxon>Eukaryota</taxon>
        <taxon>Viridiplantae</taxon>
        <taxon>Streptophyta</taxon>
        <taxon>Embryophyta</taxon>
        <taxon>Tracheophyta</taxon>
        <taxon>Spermatophyta</taxon>
        <taxon>Magnoliopsida</taxon>
        <taxon>eudicotyledons</taxon>
        <taxon>Gunneridae</taxon>
        <taxon>Pentapetalae</taxon>
        <taxon>rosids</taxon>
        <taxon>malvids</taxon>
        <taxon>Sapindales</taxon>
        <taxon>Rutaceae</taxon>
        <taxon>Aurantioideae</taxon>
        <taxon>Citrus</taxon>
    </lineage>
</organism>
<dbReference type="EMBL" id="CM039175">
    <property type="protein sequence ID" value="KAH9738770.1"/>
    <property type="molecule type" value="Genomic_DNA"/>
</dbReference>
<evidence type="ECO:0000313" key="1">
    <source>
        <dbReference type="EMBL" id="KAH9738770.1"/>
    </source>
</evidence>
<gene>
    <name evidence="1" type="ORF">KPL71_018901</name>
</gene>
<name>A0ACB8K1Z2_CITSI</name>
<keyword evidence="2" id="KW-1185">Reference proteome</keyword>
<evidence type="ECO:0000313" key="2">
    <source>
        <dbReference type="Proteomes" id="UP000829398"/>
    </source>
</evidence>
<reference evidence="2" key="1">
    <citation type="journal article" date="2023" name="Hortic. Res.">
        <title>A chromosome-level phased genome enabling allele-level studies in sweet orange: a case study on citrus Huanglongbing tolerance.</title>
        <authorList>
            <person name="Wu B."/>
            <person name="Yu Q."/>
            <person name="Deng Z."/>
            <person name="Duan Y."/>
            <person name="Luo F."/>
            <person name="Gmitter F. Jr."/>
        </authorList>
    </citation>
    <scope>NUCLEOTIDE SEQUENCE [LARGE SCALE GENOMIC DNA]</scope>
    <source>
        <strain evidence="2">cv. Valencia</strain>
    </source>
</reference>
<accession>A0ACB8K1Z2</accession>
<comment type="caution">
    <text evidence="1">The sequence shown here is derived from an EMBL/GenBank/DDBJ whole genome shotgun (WGS) entry which is preliminary data.</text>
</comment>
<protein>
    <submittedName>
        <fullName evidence="1">Zinc finger BED domain-containing protein RICESLEEPER 2</fullName>
    </submittedName>
</protein>